<gene>
    <name evidence="3" type="ORF">GCM10019016_132970</name>
</gene>
<sequence length="103" mass="10986">MACRGQGPIARLAADDGIGRSTDVAESTTQQRPLAGWDKPDLDLSTAQWQSSSRGLGDVQIAFVEGFIAMRNSGRPESPSLIFTPAEWGAFVSGAREGEFDLT</sequence>
<comment type="caution">
    <text evidence="3">The sequence shown here is derived from an EMBL/GenBank/DDBJ whole genome shotgun (WGS) entry which is preliminary data.</text>
</comment>
<evidence type="ECO:0000313" key="4">
    <source>
        <dbReference type="Proteomes" id="UP001501455"/>
    </source>
</evidence>
<feature type="region of interest" description="Disordered" evidence="1">
    <location>
        <begin position="14"/>
        <end position="39"/>
    </location>
</feature>
<keyword evidence="4" id="KW-1185">Reference proteome</keyword>
<accession>A0ABP6UEI6</accession>
<evidence type="ECO:0000259" key="2">
    <source>
        <dbReference type="Pfam" id="PF04149"/>
    </source>
</evidence>
<evidence type="ECO:0000313" key="3">
    <source>
        <dbReference type="EMBL" id="GAA3506182.1"/>
    </source>
</evidence>
<name>A0ABP6UEI6_9ACTN</name>
<proteinExistence type="predicted"/>
<organism evidence="3 4">
    <name type="scientific">Streptomyces prasinosporus</name>
    <dbReference type="NCBI Taxonomy" id="68256"/>
    <lineage>
        <taxon>Bacteria</taxon>
        <taxon>Bacillati</taxon>
        <taxon>Actinomycetota</taxon>
        <taxon>Actinomycetes</taxon>
        <taxon>Kitasatosporales</taxon>
        <taxon>Streptomycetaceae</taxon>
        <taxon>Streptomyces</taxon>
        <taxon>Streptomyces albogriseolus group</taxon>
    </lineage>
</organism>
<dbReference type="Pfam" id="PF04149">
    <property type="entry name" value="DUF397"/>
    <property type="match status" value="1"/>
</dbReference>
<dbReference type="EMBL" id="BAAAXF010000090">
    <property type="protein sequence ID" value="GAA3506182.1"/>
    <property type="molecule type" value="Genomic_DNA"/>
</dbReference>
<reference evidence="4" key="1">
    <citation type="journal article" date="2019" name="Int. J. Syst. Evol. Microbiol.">
        <title>The Global Catalogue of Microorganisms (GCM) 10K type strain sequencing project: providing services to taxonomists for standard genome sequencing and annotation.</title>
        <authorList>
            <consortium name="The Broad Institute Genomics Platform"/>
            <consortium name="The Broad Institute Genome Sequencing Center for Infectious Disease"/>
            <person name="Wu L."/>
            <person name="Ma J."/>
        </authorList>
    </citation>
    <scope>NUCLEOTIDE SEQUENCE [LARGE SCALE GENOMIC DNA]</scope>
    <source>
        <strain evidence="4">JCM 4816</strain>
    </source>
</reference>
<feature type="domain" description="DUF397" evidence="2">
    <location>
        <begin position="47"/>
        <end position="96"/>
    </location>
</feature>
<protein>
    <submittedName>
        <fullName evidence="3">DUF397 domain-containing protein</fullName>
    </submittedName>
</protein>
<dbReference type="Proteomes" id="UP001501455">
    <property type="component" value="Unassembled WGS sequence"/>
</dbReference>
<evidence type="ECO:0000256" key="1">
    <source>
        <dbReference type="SAM" id="MobiDB-lite"/>
    </source>
</evidence>
<dbReference type="InterPro" id="IPR007278">
    <property type="entry name" value="DUF397"/>
</dbReference>